<name>A0ABX0MHJ1_9BURK</name>
<reference evidence="1 2" key="1">
    <citation type="submission" date="2019-09" db="EMBL/GenBank/DDBJ databases">
        <title>Taxonomy of Antarctic Massilia spp.: description of Massilia rubra sp. nov., Massilia aquatica sp. nov., Massilia mucilaginosa sp. nov., Massilia frigida sp. nov. isolated from streams, lakes and regoliths.</title>
        <authorList>
            <person name="Holochova P."/>
            <person name="Sedlacek I."/>
            <person name="Kralova S."/>
            <person name="Maslanova I."/>
            <person name="Busse H.-J."/>
            <person name="Stankova E."/>
            <person name="Vrbovska V."/>
            <person name="Kovarovic V."/>
            <person name="Bartak M."/>
            <person name="Svec P."/>
            <person name="Pantucek R."/>
        </authorList>
    </citation>
    <scope>NUCLEOTIDE SEQUENCE [LARGE SCALE GENOMIC DNA]</scope>
    <source>
        <strain evidence="1 2">CCM 8693</strain>
    </source>
</reference>
<gene>
    <name evidence="1" type="ORF">F1609_30060</name>
</gene>
<sequence>MVAIRIDVDGTVLATVNVDGMHLLHVSVHSSLDAETPASLEIHGGTYGEQVSGHRIWVSDNPLAAGQSVKVSLIECDGPFDQGRTPADMFPEDDSSEEFDFTMTEARAAELRARPRLKDAFSMEVETSSGARCSVNSDPQNDRFTFMVLWDFTRPLQARLSVRTYCAEDVILRRGGTDHLQETMLPGGFARCLIG</sequence>
<proteinExistence type="predicted"/>
<accession>A0ABX0MHJ1</accession>
<dbReference type="RefSeq" id="WP_167080973.1">
    <property type="nucleotide sequence ID" value="NZ_VVIW01000031.1"/>
</dbReference>
<dbReference type="Proteomes" id="UP000819052">
    <property type="component" value="Unassembled WGS sequence"/>
</dbReference>
<protein>
    <submittedName>
        <fullName evidence="1">Uncharacterized protein</fullName>
    </submittedName>
</protein>
<comment type="caution">
    <text evidence="1">The sequence shown here is derived from an EMBL/GenBank/DDBJ whole genome shotgun (WGS) entry which is preliminary data.</text>
</comment>
<evidence type="ECO:0000313" key="1">
    <source>
        <dbReference type="EMBL" id="NHZ44373.1"/>
    </source>
</evidence>
<dbReference type="EMBL" id="VVIW01000031">
    <property type="protein sequence ID" value="NHZ44373.1"/>
    <property type="molecule type" value="Genomic_DNA"/>
</dbReference>
<organism evidence="1 2">
    <name type="scientific">Massilia aquatica</name>
    <dbReference type="NCBI Taxonomy" id="2609000"/>
    <lineage>
        <taxon>Bacteria</taxon>
        <taxon>Pseudomonadati</taxon>
        <taxon>Pseudomonadota</taxon>
        <taxon>Betaproteobacteria</taxon>
        <taxon>Burkholderiales</taxon>
        <taxon>Oxalobacteraceae</taxon>
        <taxon>Telluria group</taxon>
        <taxon>Massilia</taxon>
    </lineage>
</organism>
<keyword evidence="2" id="KW-1185">Reference proteome</keyword>
<evidence type="ECO:0000313" key="2">
    <source>
        <dbReference type="Proteomes" id="UP000819052"/>
    </source>
</evidence>